<name>A0AA86NFR8_9EUKA</name>
<proteinExistence type="predicted"/>
<evidence type="ECO:0000313" key="3">
    <source>
        <dbReference type="EMBL" id="CAL6041262.1"/>
    </source>
</evidence>
<dbReference type="EMBL" id="CAXDID020000149">
    <property type="protein sequence ID" value="CAL6041262.1"/>
    <property type="molecule type" value="Genomic_DNA"/>
</dbReference>
<reference evidence="2" key="1">
    <citation type="submission" date="2023-06" db="EMBL/GenBank/DDBJ databases">
        <authorList>
            <person name="Kurt Z."/>
        </authorList>
    </citation>
    <scope>NUCLEOTIDE SEQUENCE</scope>
</reference>
<comment type="caution">
    <text evidence="2">The sequence shown here is derived from an EMBL/GenBank/DDBJ whole genome shotgun (WGS) entry which is preliminary data.</text>
</comment>
<evidence type="ECO:0000313" key="4">
    <source>
        <dbReference type="Proteomes" id="UP001642409"/>
    </source>
</evidence>
<sequence>MSMADKLQSIQSLLNQQFEALLNKKSSIQFDQKSIDSLMAEMFQISQNSKNDFSQLLNNWPQTSDSLKFQQQPMSSTFITETHFLAPMDHFISSTLMLNSYSQLDDTITQLISKLLTDYKTFEGSRLCLQTYAQDPNIFKKIGGYIWRVSQEQINEKYVKQFQREVIPIVQLLPFVFQNTPATIQQEVLDSLSLLLSCAERHVLKQFTLNSITRCHLLQKSSRTLEKITSNLNLINKWLGVSKHAAATYQVLTEYTITNPQHLKTKDGTKFLQSLVDNPNQSLMPLVRLTCSLCYGSDTLGGPVMSNLVINDQYTFLLCTYFLNFLKNFKFDLKEIKSVMDSLYYKKFDLTNNTIYMNKEYQQTSYFDIQPIIAMSDGINLCFEQFTYLQLLIHCNVKFFMDMAYPKLLLDQQLLLILLISNLNTDKLELNLNINKNMENLKELLKRQPVMLLNGIFQKKFDHRLFNLFQQLSDFKFMPNITFDKMLLWILTGDQDTATLDVQINIIILLLTTTRKHDSGAQIDKIVQCLLKLLKVQVNIEQSQTKLEHTLIAIYLTDFSLQYNDKIRQTIQQIFIVIAQQSINYSGISTLQLQEALSSIQRTIQYIRSQEQEVDNIISYLFANIIRIPSDQVMRDRYIVACVFRPDNNYSDKFKIMQSDIPQLSQKYQQIIEDCNDFQLSEFCEISSEQSPLFDGACLDINDVISYYSSAVDIFDNKLFTEGMNMLLQTESTKSIPDAWLTHFVKSCYKSGVLQTEKLLHYRVLIPIIRQIQSDFILVGNNIEKLQQPYLYVHTFSQSSLFCITLLCSYIMSSKDKFDDDVISLILYPLIRILLDIPLMYSNATLLMERLMVHKKGTLKRGNSINLFSPVQTAVQTKQDLSQKLMDYIVNQKSGADKFRVNYIMNFIQSDQFNTFVISNIKETFLQSEVSSINQIKLVNYMMLRMIQNNNAVINFYMQLPNDYLQERQGDEIEKMVTMPKIATINNVSTFATSNTSLTVSESLKPKEESEITLIQSRLLLLNTVHQLSFEEQIDITFFTELIKPYVEKSAENEIQLFEWIYTQLFKNVRSYEKLLAILFLLFKGFSKDSHPLQRGSSLNSAAKPNYDLEDDQDDVTQKTTAFPEMCDIQIPNKYQEMDTIDKFKLYILRALNNTMLNGTFLPLKHADFTIRLDLSMLLEGGLKQDIFVHSIPAKQIIIDLFQCEKFNQKYFETIYAKRDLSSRLIFAFSGNIDKISCRQYFAMSAVLASLSILSFHKHYANDTVMLIRNLINCQSLSEVWRDYLKEYETQILITDATSWCIELLQKCSILAPGILYFTKYLQVPQLRPVQSKIVMAVSRAFFKNNYSITRSKGIFRQFYDDSSSITLEKDTTEFSNFNDGISFQFDTKYNNFSELFLRLLLESSSLFQFSELDSIVQLIIQDVSQFEEELQITTFIKFLEFYGNSQTFQDRFNITNKMKPKTIVIREKKKSLKLQKPENQKSIREVNTSIKSNHTQEQFAHISETFNCRFNLEIVERIFELRSGSAFDQTVQTLLGFIYVPKVSQDEKSLLQSRKCVFESVYSLAAKSLLARIVSANKIKQIRNELFYVSIAAIFINGIQKKYDHQVTSQEQNDDSVSNSGKSSSDKKQRRIGFSMFTQKEEERTTSCKPSLPNFYFVQKTMPESAVFSMDDFIEKFSIDQQFLLRLVVTLARQCFLQSPVEQLTQQAPRFSPNLLKQRLIDQPLIEVPVPSTDSIKMIYEQKILLLEVIEEIFAWCAKNQFCIDDLKLQQRLMKTLFHLLMHICTICVHSRDIYSSKLKSVAFRVIILYFGIVSQTPNDQLTAQMGRFFRTLTSHPLTQSLAFSLQQKYQLMSIPKIRDEISKIQTEQLIQFLEAFDQEEIQVQDSLTALTKMLKPKREQNKLQQGVEVLNVELKQFLSNHFQKAFNQNILIDFDAANDFGVKYVRTCLQLSLKQSGVDQLTKIDKYKPQPGSIFELMLSFGPQQQQEHLACISVELTAILLFKAQNPQARIYTLLNGIFRDLNLFSKEFDPTINQKTKQLVTFCYELIKADCVFGQSLEQHFRDKFVTVQQLIMSLKPNIKFYEALVDIAVASRKFEIPALLCLCSVFDQEFRVEHVCKLEQFTYKFSPLGKEIATVYVQMNMSLKGVTSQRKFDAGPVLQEVVETFLEGWV</sequence>
<dbReference type="Proteomes" id="UP001642409">
    <property type="component" value="Unassembled WGS sequence"/>
</dbReference>
<accession>A0AA86NFR8</accession>
<evidence type="ECO:0000313" key="2">
    <source>
        <dbReference type="EMBL" id="CAI9918303.1"/>
    </source>
</evidence>
<protein>
    <submittedName>
        <fullName evidence="2">Uncharacterized protein</fullName>
    </submittedName>
</protein>
<gene>
    <name evidence="3" type="ORF">HINF_LOCUS38915</name>
    <name evidence="2" type="ORF">HINF_LOCUS5948</name>
</gene>
<feature type="region of interest" description="Disordered" evidence="1">
    <location>
        <begin position="1608"/>
        <end position="1630"/>
    </location>
</feature>
<reference evidence="3 4" key="2">
    <citation type="submission" date="2024-07" db="EMBL/GenBank/DDBJ databases">
        <authorList>
            <person name="Akdeniz Z."/>
        </authorList>
    </citation>
    <scope>NUCLEOTIDE SEQUENCE [LARGE SCALE GENOMIC DNA]</scope>
</reference>
<organism evidence="2">
    <name type="scientific">Hexamita inflata</name>
    <dbReference type="NCBI Taxonomy" id="28002"/>
    <lineage>
        <taxon>Eukaryota</taxon>
        <taxon>Metamonada</taxon>
        <taxon>Diplomonadida</taxon>
        <taxon>Hexamitidae</taxon>
        <taxon>Hexamitinae</taxon>
        <taxon>Hexamita</taxon>
    </lineage>
</organism>
<keyword evidence="4" id="KW-1185">Reference proteome</keyword>
<dbReference type="EMBL" id="CATOUU010000154">
    <property type="protein sequence ID" value="CAI9918303.1"/>
    <property type="molecule type" value="Genomic_DNA"/>
</dbReference>
<evidence type="ECO:0000256" key="1">
    <source>
        <dbReference type="SAM" id="MobiDB-lite"/>
    </source>
</evidence>